<accession>A0A368HEJ2</accession>
<dbReference type="AlphaFoldDB" id="A0A368HEJ2"/>
<dbReference type="SUPFAM" id="SSF141868">
    <property type="entry name" value="EAL domain-like"/>
    <property type="match status" value="1"/>
</dbReference>
<gene>
    <name evidence="2" type="ORF">C4900_14000</name>
</gene>
<evidence type="ECO:0000259" key="1">
    <source>
        <dbReference type="PROSITE" id="PS50883"/>
    </source>
</evidence>
<dbReference type="Pfam" id="PF00563">
    <property type="entry name" value="EAL"/>
    <property type="match status" value="1"/>
</dbReference>
<dbReference type="RefSeq" id="WP_114283291.1">
    <property type="nucleotide sequence ID" value="NZ_CP080624.1"/>
</dbReference>
<dbReference type="GO" id="GO:0071111">
    <property type="term" value="F:cyclic-guanylate-specific phosphodiesterase activity"/>
    <property type="evidence" value="ECO:0007669"/>
    <property type="project" value="InterPro"/>
</dbReference>
<sequence>MNKVPFFTRHARPVISRARDRDGIGVPVVAGTGQGPGLSGAGPGRRASGPCLLAFEPIVAGCHHELYALEVQARLARGRGADAVWDCSHDWLARAISIAMRRGADTRLAVNLPASGAGSPARTIAAVLNVARDTGLAARRILFEVPPEEWAAPRPTALAVLADYRGAGFRVAADHFGQGYAGLGALVDFQPDIIKIDPLLVRGIDESRSRQVAMKGILAISRDLAIDVAAMGVETAAEAAWLADHKVRLMQGHYVRAALSVVAVGRIGR</sequence>
<dbReference type="CDD" id="cd01948">
    <property type="entry name" value="EAL"/>
    <property type="match status" value="1"/>
</dbReference>
<dbReference type="Gene3D" id="3.20.20.450">
    <property type="entry name" value="EAL domain"/>
    <property type="match status" value="1"/>
</dbReference>
<evidence type="ECO:0000313" key="2">
    <source>
        <dbReference type="EMBL" id="RCN56856.1"/>
    </source>
</evidence>
<organism evidence="2 3">
    <name type="scientific">Acidiferrobacter thiooxydans</name>
    <dbReference type="NCBI Taxonomy" id="163359"/>
    <lineage>
        <taxon>Bacteria</taxon>
        <taxon>Pseudomonadati</taxon>
        <taxon>Pseudomonadota</taxon>
        <taxon>Gammaproteobacteria</taxon>
        <taxon>Acidiferrobacterales</taxon>
        <taxon>Acidiferrobacteraceae</taxon>
        <taxon>Acidiferrobacter</taxon>
    </lineage>
</organism>
<dbReference type="PANTHER" id="PTHR33121:SF15">
    <property type="entry name" value="BLUE LIGHT- AND TEMPERATURE-REGULATED ANTIREPRESSOR BLUF"/>
    <property type="match status" value="1"/>
</dbReference>
<keyword evidence="3" id="KW-1185">Reference proteome</keyword>
<feature type="domain" description="EAL" evidence="1">
    <location>
        <begin position="21"/>
        <end position="269"/>
    </location>
</feature>
<proteinExistence type="predicted"/>
<dbReference type="InterPro" id="IPR001633">
    <property type="entry name" value="EAL_dom"/>
</dbReference>
<dbReference type="InterPro" id="IPR035919">
    <property type="entry name" value="EAL_sf"/>
</dbReference>
<comment type="caution">
    <text evidence="2">The sequence shown here is derived from an EMBL/GenBank/DDBJ whole genome shotgun (WGS) entry which is preliminary data.</text>
</comment>
<evidence type="ECO:0000313" key="3">
    <source>
        <dbReference type="Proteomes" id="UP000253250"/>
    </source>
</evidence>
<dbReference type="PANTHER" id="PTHR33121">
    <property type="entry name" value="CYCLIC DI-GMP PHOSPHODIESTERASE PDEF"/>
    <property type="match status" value="1"/>
</dbReference>
<dbReference type="SMART" id="SM00052">
    <property type="entry name" value="EAL"/>
    <property type="match status" value="1"/>
</dbReference>
<dbReference type="OrthoDB" id="1673646at2"/>
<dbReference type="InterPro" id="IPR050706">
    <property type="entry name" value="Cyclic-di-GMP_PDE-like"/>
</dbReference>
<dbReference type="EMBL" id="PSYR01000002">
    <property type="protein sequence ID" value="RCN56856.1"/>
    <property type="molecule type" value="Genomic_DNA"/>
</dbReference>
<protein>
    <recommendedName>
        <fullName evidence="1">EAL domain-containing protein</fullName>
    </recommendedName>
</protein>
<dbReference type="Proteomes" id="UP000253250">
    <property type="component" value="Unassembled WGS sequence"/>
</dbReference>
<reference evidence="2 3" key="1">
    <citation type="submission" date="2018-02" db="EMBL/GenBank/DDBJ databases">
        <title>Insights into the biology of acidophilic members of the Acidiferrobacteraceae family derived from comparative genomic analyses.</title>
        <authorList>
            <person name="Issotta F."/>
            <person name="Thyssen C."/>
            <person name="Mena C."/>
            <person name="Moya A."/>
            <person name="Bellenberg S."/>
            <person name="Sproer C."/>
            <person name="Covarrubias P.C."/>
            <person name="Sand W."/>
            <person name="Quatrini R."/>
            <person name="Vera M."/>
        </authorList>
    </citation>
    <scope>NUCLEOTIDE SEQUENCE [LARGE SCALE GENOMIC DNA]</scope>
    <source>
        <strain evidence="3">m-1</strain>
    </source>
</reference>
<dbReference type="PROSITE" id="PS50883">
    <property type="entry name" value="EAL"/>
    <property type="match status" value="1"/>
</dbReference>
<name>A0A368HEJ2_9GAMM</name>